<proteinExistence type="predicted"/>
<feature type="region of interest" description="Disordered" evidence="1">
    <location>
        <begin position="124"/>
        <end position="159"/>
    </location>
</feature>
<feature type="compositionally biased region" description="Basic and acidic residues" evidence="1">
    <location>
        <begin position="129"/>
        <end position="151"/>
    </location>
</feature>
<name>A0A7J0BEP9_9BACT</name>
<dbReference type="Proteomes" id="UP000503840">
    <property type="component" value="Unassembled WGS sequence"/>
</dbReference>
<feature type="chain" id="PRO_5029728834" description="Tim44-like domain-containing protein" evidence="3">
    <location>
        <begin position="20"/>
        <end position="338"/>
    </location>
</feature>
<protein>
    <recommendedName>
        <fullName evidence="4">Tim44-like domain-containing protein</fullName>
    </recommendedName>
</protein>
<comment type="caution">
    <text evidence="5">The sequence shown here is derived from an EMBL/GenBank/DDBJ whole genome shotgun (WGS) entry which is preliminary data.</text>
</comment>
<evidence type="ECO:0000256" key="1">
    <source>
        <dbReference type="SAM" id="MobiDB-lite"/>
    </source>
</evidence>
<feature type="domain" description="Tim44-like" evidence="4">
    <location>
        <begin position="205"/>
        <end position="335"/>
    </location>
</feature>
<keyword evidence="3" id="KW-0732">Signal</keyword>
<gene>
    <name evidence="5" type="ORF">DSM101010T_05580</name>
</gene>
<reference evidence="5 6" key="1">
    <citation type="submission" date="2020-05" db="EMBL/GenBank/DDBJ databases">
        <title>Draft genome sequence of Desulfovibrio sp. strain HN2T.</title>
        <authorList>
            <person name="Ueno A."/>
            <person name="Tamazawa S."/>
            <person name="Tamamura S."/>
            <person name="Murakami T."/>
            <person name="Kiyama T."/>
            <person name="Inomata H."/>
            <person name="Amano Y."/>
            <person name="Miyakawa K."/>
            <person name="Tamaki H."/>
            <person name="Naganuma T."/>
            <person name="Kaneko K."/>
        </authorList>
    </citation>
    <scope>NUCLEOTIDE SEQUENCE [LARGE SCALE GENOMIC DNA]</scope>
    <source>
        <strain evidence="5 6">HN2</strain>
    </source>
</reference>
<organism evidence="5 6">
    <name type="scientific">Desulfovibrio subterraneus</name>
    <dbReference type="NCBI Taxonomy" id="2718620"/>
    <lineage>
        <taxon>Bacteria</taxon>
        <taxon>Pseudomonadati</taxon>
        <taxon>Thermodesulfobacteriota</taxon>
        <taxon>Desulfovibrionia</taxon>
        <taxon>Desulfovibrionales</taxon>
        <taxon>Desulfovibrionaceae</taxon>
        <taxon>Desulfovibrio</taxon>
    </lineage>
</organism>
<evidence type="ECO:0000313" key="5">
    <source>
        <dbReference type="EMBL" id="GFM32193.1"/>
    </source>
</evidence>
<accession>A0A7J0BEP9</accession>
<dbReference type="AlphaFoldDB" id="A0A7J0BEP9"/>
<dbReference type="SUPFAM" id="SSF54427">
    <property type="entry name" value="NTF2-like"/>
    <property type="match status" value="1"/>
</dbReference>
<dbReference type="PANTHER" id="PTHR41542">
    <property type="entry name" value="BLL5807 PROTEIN"/>
    <property type="match status" value="1"/>
</dbReference>
<dbReference type="PANTHER" id="PTHR41542:SF1">
    <property type="entry name" value="BLL5807 PROTEIN"/>
    <property type="match status" value="1"/>
</dbReference>
<dbReference type="SMART" id="SM00978">
    <property type="entry name" value="Tim44"/>
    <property type="match status" value="1"/>
</dbReference>
<keyword evidence="6" id="KW-1185">Reference proteome</keyword>
<dbReference type="InterPro" id="IPR007379">
    <property type="entry name" value="Tim44-like_dom"/>
</dbReference>
<feature type="region of interest" description="Disordered" evidence="1">
    <location>
        <begin position="172"/>
        <end position="197"/>
    </location>
</feature>
<keyword evidence="2" id="KW-0472">Membrane</keyword>
<feature type="signal peptide" evidence="3">
    <location>
        <begin position="1"/>
        <end position="19"/>
    </location>
</feature>
<dbReference type="Pfam" id="PF04280">
    <property type="entry name" value="Tim44"/>
    <property type="match status" value="1"/>
</dbReference>
<dbReference type="Gene3D" id="3.10.450.240">
    <property type="match status" value="1"/>
</dbReference>
<dbReference type="EMBL" id="BLVO01000004">
    <property type="protein sequence ID" value="GFM32193.1"/>
    <property type="molecule type" value="Genomic_DNA"/>
</dbReference>
<evidence type="ECO:0000256" key="3">
    <source>
        <dbReference type="SAM" id="SignalP"/>
    </source>
</evidence>
<evidence type="ECO:0000259" key="4">
    <source>
        <dbReference type="SMART" id="SM00978"/>
    </source>
</evidence>
<dbReference type="InterPro" id="IPR032710">
    <property type="entry name" value="NTF2-like_dom_sf"/>
</dbReference>
<keyword evidence="2" id="KW-0812">Transmembrane</keyword>
<evidence type="ECO:0000256" key="2">
    <source>
        <dbReference type="SAM" id="Phobius"/>
    </source>
</evidence>
<keyword evidence="2" id="KW-1133">Transmembrane helix</keyword>
<feature type="transmembrane region" description="Helical" evidence="2">
    <location>
        <begin position="74"/>
        <end position="93"/>
    </location>
</feature>
<sequence length="338" mass="37741">MASTLAAFLLTLLVSTAFAQLPASDQYAGDQYTSGQVSNADTFTKLDLPPAERGLLHGLLSGSLIGSLLFNEPFSGIGVADLLVLMVVVLAILRFVRNRITLSPPDQNASRPPADLDAYRKQRNGNTFSRHDDDTDPEHTGKPAPRVHVDIPDEEPNPHLYNRAAQMWGHLQGEEDSEPRRKRSEGLTESQPAKRGEDLLTARDAYQTGAQPDLPASFDKDDFLKGAKMVFTRLQHSWDARDMDDIAQFTTPEVHEEIKQQAAQSPTPSRSELLLVNARILEVKEDEHGLLATVFFDVLMREEREGAQTEQVREIWHFLKSKEYGGMWRLDGIEQVSA</sequence>
<evidence type="ECO:0000313" key="6">
    <source>
        <dbReference type="Proteomes" id="UP000503840"/>
    </source>
</evidence>